<dbReference type="PANTHER" id="PTHR14289">
    <property type="entry name" value="F-BOX ONLY PROTEIN 3"/>
    <property type="match status" value="1"/>
</dbReference>
<dbReference type="NCBIfam" id="NF003967">
    <property type="entry name" value="PRK05461.1"/>
    <property type="match status" value="1"/>
</dbReference>
<dbReference type="PROSITE" id="PS51087">
    <property type="entry name" value="APAG"/>
    <property type="match status" value="1"/>
</dbReference>
<gene>
    <name evidence="2" type="primary">apaG</name>
    <name evidence="2" type="ORF">G3570_14355</name>
</gene>
<dbReference type="InterPro" id="IPR007474">
    <property type="entry name" value="ApaG_domain"/>
</dbReference>
<dbReference type="AlphaFoldDB" id="A0A6M1T4V9"/>
<accession>A0A6M1T4V9</accession>
<dbReference type="GO" id="GO:0070987">
    <property type="term" value="P:error-free translesion synthesis"/>
    <property type="evidence" value="ECO:0007669"/>
    <property type="project" value="TreeGrafter"/>
</dbReference>
<dbReference type="Gene3D" id="2.60.40.1470">
    <property type="entry name" value="ApaG domain"/>
    <property type="match status" value="1"/>
</dbReference>
<organism evidence="2 3">
    <name type="scientific">Halalkalibaculum roseum</name>
    <dbReference type="NCBI Taxonomy" id="2709311"/>
    <lineage>
        <taxon>Bacteria</taxon>
        <taxon>Pseudomonadati</taxon>
        <taxon>Balneolota</taxon>
        <taxon>Balneolia</taxon>
        <taxon>Balneolales</taxon>
        <taxon>Balneolaceae</taxon>
        <taxon>Halalkalibaculum</taxon>
    </lineage>
</organism>
<proteinExistence type="predicted"/>
<sequence>MYQQTFIEISYDISVEVKPLYLEEESSPVAGKHVFAYFITIRNMSDQPVQLLKRHWEISDSIGEQYNVDGDGVIGKQPVIEPNGEHSYNSFCVLKSYKGSMKGYYLMEREDGTDIKVRIPEFRLVSHMLN</sequence>
<protein>
    <submittedName>
        <fullName evidence="2">Co2+/Mg2+ efflux protein ApaG</fullName>
    </submittedName>
</protein>
<feature type="domain" description="ApaG" evidence="1">
    <location>
        <begin position="7"/>
        <end position="130"/>
    </location>
</feature>
<evidence type="ECO:0000259" key="1">
    <source>
        <dbReference type="PROSITE" id="PS51087"/>
    </source>
</evidence>
<dbReference type="Pfam" id="PF04379">
    <property type="entry name" value="DUF525"/>
    <property type="match status" value="1"/>
</dbReference>
<evidence type="ECO:0000313" key="3">
    <source>
        <dbReference type="Proteomes" id="UP000473278"/>
    </source>
</evidence>
<reference evidence="2 3" key="1">
    <citation type="submission" date="2020-02" db="EMBL/GenBank/DDBJ databases">
        <title>Balneolaceae bacterium YR4-1, complete genome.</title>
        <authorList>
            <person name="Li Y."/>
            <person name="Wu S."/>
        </authorList>
    </citation>
    <scope>NUCLEOTIDE SEQUENCE [LARGE SCALE GENOMIC DNA]</scope>
    <source>
        <strain evidence="2 3">YR4-1</strain>
    </source>
</reference>
<name>A0A6M1T4V9_9BACT</name>
<dbReference type="InterPro" id="IPR036767">
    <property type="entry name" value="ApaG_sf"/>
</dbReference>
<dbReference type="RefSeq" id="WP_165143523.1">
    <property type="nucleotide sequence ID" value="NZ_JAALLT010000004.1"/>
</dbReference>
<keyword evidence="3" id="KW-1185">Reference proteome</keyword>
<dbReference type="SUPFAM" id="SSF110069">
    <property type="entry name" value="ApaG-like"/>
    <property type="match status" value="1"/>
</dbReference>
<dbReference type="PANTHER" id="PTHR14289:SF16">
    <property type="entry name" value="POLYMERASE DELTA-INTERACTING PROTEIN 2"/>
    <property type="match status" value="1"/>
</dbReference>
<dbReference type="Proteomes" id="UP000473278">
    <property type="component" value="Unassembled WGS sequence"/>
</dbReference>
<comment type="caution">
    <text evidence="2">The sequence shown here is derived from an EMBL/GenBank/DDBJ whole genome shotgun (WGS) entry which is preliminary data.</text>
</comment>
<dbReference type="EMBL" id="JAALLT010000004">
    <property type="protein sequence ID" value="NGP77827.1"/>
    <property type="molecule type" value="Genomic_DNA"/>
</dbReference>
<evidence type="ECO:0000313" key="2">
    <source>
        <dbReference type="EMBL" id="NGP77827.1"/>
    </source>
</evidence>